<reference evidence="2" key="1">
    <citation type="submission" date="2017-09" db="EMBL/GenBank/DDBJ databases">
        <authorList>
            <person name="Varghese N."/>
            <person name="Submissions S."/>
        </authorList>
    </citation>
    <scope>NUCLEOTIDE SEQUENCE [LARGE SCALE GENOMIC DNA]</scope>
    <source>
        <strain evidence="2">DSM 25885</strain>
    </source>
</reference>
<keyword evidence="1" id="KW-0695">RNA-directed DNA polymerase</keyword>
<gene>
    <name evidence="1" type="ORF">SAMN06265377_3560</name>
</gene>
<dbReference type="AlphaFoldDB" id="A0A285MX96"/>
<keyword evidence="2" id="KW-1185">Reference proteome</keyword>
<dbReference type="EMBL" id="OBEH01000006">
    <property type="protein sequence ID" value="SNZ01718.1"/>
    <property type="molecule type" value="Genomic_DNA"/>
</dbReference>
<protein>
    <submittedName>
        <fullName evidence="1">Reverse transcriptase (RNA-dependent DNA polymerase)</fullName>
    </submittedName>
</protein>
<keyword evidence="1" id="KW-0548">Nucleotidyltransferase</keyword>
<accession>A0A285MX96</accession>
<keyword evidence="1" id="KW-0808">Transferase</keyword>
<dbReference type="OrthoDB" id="9780724at2"/>
<organism evidence="1 2">
    <name type="scientific">Flagellimonas pacifica</name>
    <dbReference type="NCBI Taxonomy" id="1247520"/>
    <lineage>
        <taxon>Bacteria</taxon>
        <taxon>Pseudomonadati</taxon>
        <taxon>Bacteroidota</taxon>
        <taxon>Flavobacteriia</taxon>
        <taxon>Flavobacteriales</taxon>
        <taxon>Flavobacteriaceae</taxon>
        <taxon>Flagellimonas</taxon>
    </lineage>
</organism>
<proteinExistence type="predicted"/>
<dbReference type="RefSeq" id="WP_097047143.1">
    <property type="nucleotide sequence ID" value="NZ_OBEH01000006.1"/>
</dbReference>
<dbReference type="GO" id="GO:0003964">
    <property type="term" value="F:RNA-directed DNA polymerase activity"/>
    <property type="evidence" value="ECO:0007669"/>
    <property type="project" value="UniProtKB-KW"/>
</dbReference>
<evidence type="ECO:0000313" key="1">
    <source>
        <dbReference type="EMBL" id="SNZ01718.1"/>
    </source>
</evidence>
<name>A0A285MX96_9FLAO</name>
<evidence type="ECO:0000313" key="2">
    <source>
        <dbReference type="Proteomes" id="UP000219048"/>
    </source>
</evidence>
<dbReference type="CDD" id="cd01646">
    <property type="entry name" value="RT_Bac_retron_I"/>
    <property type="match status" value="1"/>
</dbReference>
<dbReference type="Proteomes" id="UP000219048">
    <property type="component" value="Unassembled WGS sequence"/>
</dbReference>
<sequence>MNLKKVLEKGYLPKELPPPFNSQSFANKNRYISAKWGKIIASEKLQKLGESRSMAKKRFQDEYGKYNSSQLAIFSLAKGIYSRRKLGIPNPKQFSDLSKAVIDNWSLLRSTYKLSVYSESTPVEARARRAVRTKSTSWNNFKFQLIEKSFDKKIQLTLDISQFYPTIYTHSIPWAILGKEKAKRLFKIAISDQTRWQNLLRTNRDAKIYKSADLIDTLVRNCNDRQSVGLCIGPDTSLILAEVIGNRIDEEIEKRLNSIPHTGTRYYDDYYFYLNSRNEAENALKIIQHVLYEFQLETNENKVGINKLPFKYIEDWSEQFDRFNFDVVDKYELRNFFSILHNAISNYPKNSSWIIGYALKQFQLGDTVIEKENWDFFLSFILQTLLIDSSTIDVIFEIIFIYKIYLDNKSKQKIKHVLISIIKEHLILNHSFEVSWSLWMLITFRINCPKKLVEAILESKDSISKLLCLHLIEETLYDGRKPNVKKLKEEIKNSSSFGENWLLIYETIAKKWIEYDDVDDVLDNDYFGLMLNYDVSFYNIDRQIRPKVSMEYDFFKGFNMIEVEYDEGEEEWY</sequence>